<feature type="compositionally biased region" description="Basic residues" evidence="1">
    <location>
        <begin position="94"/>
        <end position="107"/>
    </location>
</feature>
<organism evidence="3 4">
    <name type="scientific">Streptomyces litchfieldiae</name>
    <dbReference type="NCBI Taxonomy" id="3075543"/>
    <lineage>
        <taxon>Bacteria</taxon>
        <taxon>Bacillati</taxon>
        <taxon>Actinomycetota</taxon>
        <taxon>Actinomycetes</taxon>
        <taxon>Kitasatosporales</taxon>
        <taxon>Streptomycetaceae</taxon>
        <taxon>Streptomyces</taxon>
    </lineage>
</organism>
<dbReference type="Proteomes" id="UP001183246">
    <property type="component" value="Unassembled WGS sequence"/>
</dbReference>
<dbReference type="EMBL" id="JAVREL010000016">
    <property type="protein sequence ID" value="MDT0345860.1"/>
    <property type="molecule type" value="Genomic_DNA"/>
</dbReference>
<name>A0ABU2MW33_9ACTN</name>
<keyword evidence="2" id="KW-1133">Transmembrane helix</keyword>
<evidence type="ECO:0000313" key="4">
    <source>
        <dbReference type="Proteomes" id="UP001183246"/>
    </source>
</evidence>
<keyword evidence="4" id="KW-1185">Reference proteome</keyword>
<keyword evidence="2" id="KW-0812">Transmembrane</keyword>
<evidence type="ECO:0000256" key="1">
    <source>
        <dbReference type="SAM" id="MobiDB-lite"/>
    </source>
</evidence>
<gene>
    <name evidence="3" type="ORF">RM590_25185</name>
</gene>
<reference evidence="4" key="1">
    <citation type="submission" date="2023-07" db="EMBL/GenBank/DDBJ databases">
        <title>30 novel species of actinomycetes from the DSMZ collection.</title>
        <authorList>
            <person name="Nouioui I."/>
        </authorList>
    </citation>
    <scope>NUCLEOTIDE SEQUENCE [LARGE SCALE GENOMIC DNA]</scope>
    <source>
        <strain evidence="4">DSM 44938</strain>
    </source>
</reference>
<evidence type="ECO:0008006" key="5">
    <source>
        <dbReference type="Google" id="ProtNLM"/>
    </source>
</evidence>
<proteinExistence type="predicted"/>
<dbReference type="RefSeq" id="WP_311706991.1">
    <property type="nucleotide sequence ID" value="NZ_JAVREL010000016.1"/>
</dbReference>
<keyword evidence="2" id="KW-0472">Membrane</keyword>
<feature type="transmembrane region" description="Helical" evidence="2">
    <location>
        <begin position="6"/>
        <end position="26"/>
    </location>
</feature>
<evidence type="ECO:0000256" key="2">
    <source>
        <dbReference type="SAM" id="Phobius"/>
    </source>
</evidence>
<sequence length="107" mass="12088">MNELVSLLVITGCLAVVMGSFGWLAARVRRRGTARDAFQVIVGTYDSLYHSSAQESHYEIKAQAERKSPLSSSDVPWRPAGELGARALSDTGRSRRRRSWRTPRRRR</sequence>
<feature type="region of interest" description="Disordered" evidence="1">
    <location>
        <begin position="60"/>
        <end position="107"/>
    </location>
</feature>
<accession>A0ABU2MW33</accession>
<comment type="caution">
    <text evidence="3">The sequence shown here is derived from an EMBL/GenBank/DDBJ whole genome shotgun (WGS) entry which is preliminary data.</text>
</comment>
<protein>
    <recommendedName>
        <fullName evidence="5">Secreted protein</fullName>
    </recommendedName>
</protein>
<evidence type="ECO:0000313" key="3">
    <source>
        <dbReference type="EMBL" id="MDT0345860.1"/>
    </source>
</evidence>